<organism evidence="1 2">
    <name type="scientific">Bauhinia variegata</name>
    <name type="common">Purple orchid tree</name>
    <name type="synonym">Phanera variegata</name>
    <dbReference type="NCBI Taxonomy" id="167791"/>
    <lineage>
        <taxon>Eukaryota</taxon>
        <taxon>Viridiplantae</taxon>
        <taxon>Streptophyta</taxon>
        <taxon>Embryophyta</taxon>
        <taxon>Tracheophyta</taxon>
        <taxon>Spermatophyta</taxon>
        <taxon>Magnoliopsida</taxon>
        <taxon>eudicotyledons</taxon>
        <taxon>Gunneridae</taxon>
        <taxon>Pentapetalae</taxon>
        <taxon>rosids</taxon>
        <taxon>fabids</taxon>
        <taxon>Fabales</taxon>
        <taxon>Fabaceae</taxon>
        <taxon>Cercidoideae</taxon>
        <taxon>Cercideae</taxon>
        <taxon>Bauhiniinae</taxon>
        <taxon>Bauhinia</taxon>
    </lineage>
</organism>
<name>A0ACB9KIH9_BAUVA</name>
<reference evidence="1 2" key="1">
    <citation type="journal article" date="2022" name="DNA Res.">
        <title>Chromosomal-level genome assembly of the orchid tree Bauhinia variegata (Leguminosae; Cercidoideae) supports the allotetraploid origin hypothesis of Bauhinia.</title>
        <authorList>
            <person name="Zhong Y."/>
            <person name="Chen Y."/>
            <person name="Zheng D."/>
            <person name="Pang J."/>
            <person name="Liu Y."/>
            <person name="Luo S."/>
            <person name="Meng S."/>
            <person name="Qian L."/>
            <person name="Wei D."/>
            <person name="Dai S."/>
            <person name="Zhou R."/>
        </authorList>
    </citation>
    <scope>NUCLEOTIDE SEQUENCE [LARGE SCALE GENOMIC DNA]</scope>
    <source>
        <strain evidence="1">BV-YZ2020</strain>
    </source>
</reference>
<dbReference type="EMBL" id="CM039439">
    <property type="protein sequence ID" value="KAI4297055.1"/>
    <property type="molecule type" value="Genomic_DNA"/>
</dbReference>
<comment type="caution">
    <text evidence="1">The sequence shown here is derived from an EMBL/GenBank/DDBJ whole genome shotgun (WGS) entry which is preliminary data.</text>
</comment>
<evidence type="ECO:0000313" key="1">
    <source>
        <dbReference type="EMBL" id="KAI4297055.1"/>
    </source>
</evidence>
<evidence type="ECO:0000313" key="2">
    <source>
        <dbReference type="Proteomes" id="UP000828941"/>
    </source>
</evidence>
<sequence length="94" mass="10371">MAEGACSSDSKGDVTENLASVLIVGEDSIFRRIHKAILASIFKMKETTVSNGKKAVDLYHSGKYFDIVFMDMDMPVMDGIKATKELRAMVTNFC</sequence>
<proteinExistence type="predicted"/>
<keyword evidence="2" id="KW-1185">Reference proteome</keyword>
<protein>
    <submittedName>
        <fullName evidence="1">Uncharacterized protein</fullName>
    </submittedName>
</protein>
<gene>
    <name evidence="1" type="ORF">L6164_036963</name>
</gene>
<accession>A0ACB9KIH9</accession>
<dbReference type="Proteomes" id="UP000828941">
    <property type="component" value="Chromosome 14"/>
</dbReference>